<organism evidence="5 6">
    <name type="scientific">Nocardioides imazamoxiresistens</name>
    <dbReference type="NCBI Taxonomy" id="3231893"/>
    <lineage>
        <taxon>Bacteria</taxon>
        <taxon>Bacillati</taxon>
        <taxon>Actinomycetota</taxon>
        <taxon>Actinomycetes</taxon>
        <taxon>Propionibacteriales</taxon>
        <taxon>Nocardioidaceae</taxon>
        <taxon>Nocardioides</taxon>
    </lineage>
</organism>
<dbReference type="RefSeq" id="WP_315732792.1">
    <property type="nucleotide sequence ID" value="NZ_JAVYII010000004.1"/>
</dbReference>
<dbReference type="PANTHER" id="PTHR10204">
    <property type="entry name" value="NAD P H OXIDOREDUCTASE-RELATED"/>
    <property type="match status" value="1"/>
</dbReference>
<dbReference type="PANTHER" id="PTHR10204:SF34">
    <property type="entry name" value="NAD(P)H DEHYDROGENASE [QUINONE] 1 ISOFORM 1"/>
    <property type="match status" value="1"/>
</dbReference>
<evidence type="ECO:0000259" key="4">
    <source>
        <dbReference type="Pfam" id="PF02525"/>
    </source>
</evidence>
<comment type="similarity">
    <text evidence="1">Belongs to the NAD(P)H dehydrogenase (quinone) family.</text>
</comment>
<dbReference type="Gene3D" id="3.40.50.360">
    <property type="match status" value="1"/>
</dbReference>
<feature type="compositionally biased region" description="Basic and acidic residues" evidence="3">
    <location>
        <begin position="196"/>
        <end position="213"/>
    </location>
</feature>
<protein>
    <submittedName>
        <fullName evidence="5">NAD(P)H-dependent oxidoreductase</fullName>
    </submittedName>
</protein>
<comment type="caution">
    <text evidence="5">The sequence shown here is derived from an EMBL/GenBank/DDBJ whole genome shotgun (WGS) entry which is preliminary data.</text>
</comment>
<dbReference type="InterPro" id="IPR051545">
    <property type="entry name" value="NAD(P)H_dehydrogenase_qn"/>
</dbReference>
<keyword evidence="6" id="KW-1185">Reference proteome</keyword>
<dbReference type="Proteomes" id="UP001268542">
    <property type="component" value="Unassembled WGS sequence"/>
</dbReference>
<evidence type="ECO:0000256" key="1">
    <source>
        <dbReference type="ARBA" id="ARBA00006252"/>
    </source>
</evidence>
<name>A0ABU3PVQ0_9ACTN</name>
<dbReference type="SUPFAM" id="SSF52218">
    <property type="entry name" value="Flavoproteins"/>
    <property type="match status" value="1"/>
</dbReference>
<gene>
    <name evidence="5" type="ORF">RDV89_09595</name>
</gene>
<evidence type="ECO:0000256" key="3">
    <source>
        <dbReference type="SAM" id="MobiDB-lite"/>
    </source>
</evidence>
<dbReference type="Pfam" id="PF02525">
    <property type="entry name" value="Flavodoxin_2"/>
    <property type="match status" value="1"/>
</dbReference>
<keyword evidence="2" id="KW-0560">Oxidoreductase</keyword>
<feature type="region of interest" description="Disordered" evidence="3">
    <location>
        <begin position="189"/>
        <end position="213"/>
    </location>
</feature>
<feature type="domain" description="Flavodoxin-like fold" evidence="4">
    <location>
        <begin position="1"/>
        <end position="175"/>
    </location>
</feature>
<evidence type="ECO:0000256" key="2">
    <source>
        <dbReference type="ARBA" id="ARBA00023002"/>
    </source>
</evidence>
<dbReference type="EMBL" id="JAVYII010000004">
    <property type="protein sequence ID" value="MDT9593320.1"/>
    <property type="molecule type" value="Genomic_DNA"/>
</dbReference>
<evidence type="ECO:0000313" key="5">
    <source>
        <dbReference type="EMBL" id="MDT9593320.1"/>
    </source>
</evidence>
<reference evidence="5 6" key="1">
    <citation type="submission" date="2023-08" db="EMBL/GenBank/DDBJ databases">
        <title>Nocardioides seae sp. nov., a bacterium isolated from a soil.</title>
        <authorList>
            <person name="Wang X."/>
        </authorList>
    </citation>
    <scope>NUCLEOTIDE SEQUENCE [LARGE SCALE GENOMIC DNA]</scope>
    <source>
        <strain evidence="5 6">YZH12</strain>
    </source>
</reference>
<sequence length="213" mass="23043">MSALVVDGHPDPDSLTAALARAYAAAHPDATLLAVRDLDVDLVLHRGLRADQPLEPDLLHAAGLLREADHVVLATPVWWESTPALLKGFLDRLLQAGWAYTYRGHRPVGLLAGRSARVLVTADSPGWYLRLRGSATVRQLRGGTLRFVGMKPVDVTRFTSVRTSDAARRAAWLEAVSDLARADAARVGRAVGSGRTRRDPGELTPRRREPAAG</sequence>
<accession>A0ABU3PVQ0</accession>
<dbReference type="InterPro" id="IPR003680">
    <property type="entry name" value="Flavodoxin_fold"/>
</dbReference>
<proteinExistence type="inferred from homology"/>
<evidence type="ECO:0000313" key="6">
    <source>
        <dbReference type="Proteomes" id="UP001268542"/>
    </source>
</evidence>
<dbReference type="InterPro" id="IPR029039">
    <property type="entry name" value="Flavoprotein-like_sf"/>
</dbReference>